<dbReference type="InterPro" id="IPR006620">
    <property type="entry name" value="Pro_4_hyd_alph"/>
</dbReference>
<evidence type="ECO:0000313" key="9">
    <source>
        <dbReference type="Proteomes" id="UP000009286"/>
    </source>
</evidence>
<gene>
    <name evidence="8" type="ordered locus">MICA_2378</name>
</gene>
<dbReference type="InterPro" id="IPR044862">
    <property type="entry name" value="Pro_4_hyd_alph_FE2OG_OXY"/>
</dbReference>
<name>G2KMI7_MICAA</name>
<keyword evidence="6" id="KW-0408">Iron</keyword>
<dbReference type="Gene3D" id="2.60.120.620">
    <property type="entry name" value="q2cbj1_9rhob like domain"/>
    <property type="match status" value="1"/>
</dbReference>
<dbReference type="GO" id="GO:0031543">
    <property type="term" value="F:peptidyl-proline dioxygenase activity"/>
    <property type="evidence" value="ECO:0007669"/>
    <property type="project" value="TreeGrafter"/>
</dbReference>
<dbReference type="EMBL" id="CP002382">
    <property type="protein sequence ID" value="AEP10680.1"/>
    <property type="molecule type" value="Genomic_DNA"/>
</dbReference>
<dbReference type="HOGENOM" id="CLU_022206_1_0_5"/>
<evidence type="ECO:0000256" key="3">
    <source>
        <dbReference type="ARBA" id="ARBA00022896"/>
    </source>
</evidence>
<keyword evidence="4" id="KW-0223">Dioxygenase</keyword>
<dbReference type="KEGG" id="mai:MICA_2378"/>
<evidence type="ECO:0000313" key="8">
    <source>
        <dbReference type="EMBL" id="AEP10680.1"/>
    </source>
</evidence>
<proteinExistence type="predicted"/>
<dbReference type="eggNOG" id="COG3751">
    <property type="taxonomic scope" value="Bacteria"/>
</dbReference>
<reference evidence="8 9" key="1">
    <citation type="journal article" date="2011" name="BMC Genomics">
        <title>Genomic insights into an obligate epibiotic bacterial predator: Micavibrio aeruginosavorus ARL-13.</title>
        <authorList>
            <person name="Wang Z."/>
            <person name="Kadouri D."/>
            <person name="Wu M."/>
        </authorList>
    </citation>
    <scope>NUCLEOTIDE SEQUENCE [LARGE SCALE GENOMIC DNA]</scope>
    <source>
        <strain evidence="8 9">ARL-13</strain>
    </source>
</reference>
<evidence type="ECO:0000256" key="6">
    <source>
        <dbReference type="ARBA" id="ARBA00023004"/>
    </source>
</evidence>
<keyword evidence="5" id="KW-0560">Oxidoreductase</keyword>
<organism evidence="8 9">
    <name type="scientific">Micavibrio aeruginosavorus (strain ARL-13)</name>
    <dbReference type="NCBI Taxonomy" id="856793"/>
    <lineage>
        <taxon>Bacteria</taxon>
        <taxon>Pseudomonadati</taxon>
        <taxon>Bdellovibrionota</taxon>
        <taxon>Bdellovibrionia</taxon>
        <taxon>Bdellovibrionales</taxon>
        <taxon>Pseudobdellovibrionaceae</taxon>
        <taxon>Micavibrio</taxon>
    </lineage>
</organism>
<dbReference type="PROSITE" id="PS51471">
    <property type="entry name" value="FE2OG_OXY"/>
    <property type="match status" value="1"/>
</dbReference>
<keyword evidence="2" id="KW-0479">Metal-binding</keyword>
<dbReference type="GO" id="GO:0031418">
    <property type="term" value="F:L-ascorbic acid binding"/>
    <property type="evidence" value="ECO:0007669"/>
    <property type="project" value="UniProtKB-KW"/>
</dbReference>
<dbReference type="PANTHER" id="PTHR12907">
    <property type="entry name" value="EGL NINE HOMOLOG-RELATED"/>
    <property type="match status" value="1"/>
</dbReference>
<keyword evidence="3" id="KW-0847">Vitamin C</keyword>
<protein>
    <submittedName>
        <fullName evidence="8">2OG-Fe(II) oxygenase superfamily protein</fullName>
    </submittedName>
</protein>
<dbReference type="OrthoDB" id="9783171at2"/>
<dbReference type="PANTHER" id="PTHR12907:SF26">
    <property type="entry name" value="HIF PROLYL HYDROXYLASE, ISOFORM C"/>
    <property type="match status" value="1"/>
</dbReference>
<dbReference type="GO" id="GO:0071456">
    <property type="term" value="P:cellular response to hypoxia"/>
    <property type="evidence" value="ECO:0007669"/>
    <property type="project" value="TreeGrafter"/>
</dbReference>
<accession>G2KMI7</accession>
<dbReference type="Pfam" id="PF13640">
    <property type="entry name" value="2OG-FeII_Oxy_3"/>
    <property type="match status" value="1"/>
</dbReference>
<evidence type="ECO:0000259" key="7">
    <source>
        <dbReference type="PROSITE" id="PS51471"/>
    </source>
</evidence>
<comment type="cofactor">
    <cofactor evidence="1">
        <name>L-ascorbate</name>
        <dbReference type="ChEBI" id="CHEBI:38290"/>
    </cofactor>
</comment>
<evidence type="ECO:0000256" key="2">
    <source>
        <dbReference type="ARBA" id="ARBA00022723"/>
    </source>
</evidence>
<sequence>MGDAEPAFRLDHDKIAALNARIADDLYVQGWSICPDYVPENLRTALLADLAAQEEAGRLTLAAVGRDAAQTVETAIRNDRTLWLAGRDLAPAAYLDLMGRLRLDLNRRLILGLFEYEAHYARYDAGGFYRKHVDALHGERNRVVSTVTYLTPDWVESDGGHLVLYDAVDQDREITRVLPVAGTLAVFLSEDVPHEVLPPARPRNSIAGWFRCNPSGEDRVDPLR</sequence>
<evidence type="ECO:0000256" key="1">
    <source>
        <dbReference type="ARBA" id="ARBA00001961"/>
    </source>
</evidence>
<feature type="domain" description="Fe2OG dioxygenase" evidence="7">
    <location>
        <begin position="104"/>
        <end position="212"/>
    </location>
</feature>
<evidence type="ECO:0000256" key="4">
    <source>
        <dbReference type="ARBA" id="ARBA00022964"/>
    </source>
</evidence>
<dbReference type="STRING" id="856793.MICA_2378"/>
<keyword evidence="9" id="KW-1185">Reference proteome</keyword>
<dbReference type="InterPro" id="IPR051559">
    <property type="entry name" value="HIF_prolyl_hydroxylases"/>
</dbReference>
<dbReference type="InterPro" id="IPR005123">
    <property type="entry name" value="Oxoglu/Fe-dep_dioxygenase_dom"/>
</dbReference>
<evidence type="ECO:0000256" key="5">
    <source>
        <dbReference type="ARBA" id="ARBA00023002"/>
    </source>
</evidence>
<dbReference type="SMART" id="SM00702">
    <property type="entry name" value="P4Hc"/>
    <property type="match status" value="1"/>
</dbReference>
<dbReference type="AlphaFoldDB" id="G2KMI7"/>
<dbReference type="GO" id="GO:0008198">
    <property type="term" value="F:ferrous iron binding"/>
    <property type="evidence" value="ECO:0007669"/>
    <property type="project" value="TreeGrafter"/>
</dbReference>
<dbReference type="Proteomes" id="UP000009286">
    <property type="component" value="Chromosome"/>
</dbReference>